<keyword evidence="3" id="KW-1185">Reference proteome</keyword>
<dbReference type="CDD" id="cd00761">
    <property type="entry name" value="Glyco_tranf_GTA_type"/>
    <property type="match status" value="1"/>
</dbReference>
<dbReference type="EMBL" id="FOPC01000001">
    <property type="protein sequence ID" value="SFG03138.1"/>
    <property type="molecule type" value="Genomic_DNA"/>
</dbReference>
<reference evidence="3" key="1">
    <citation type="submission" date="2016-10" db="EMBL/GenBank/DDBJ databases">
        <authorList>
            <person name="Varghese N."/>
            <person name="Submissions S."/>
        </authorList>
    </citation>
    <scope>NUCLEOTIDE SEQUENCE [LARGE SCALE GENOMIC DNA]</scope>
    <source>
        <strain evidence="3">DSM 19315</strain>
    </source>
</reference>
<dbReference type="Proteomes" id="UP000199642">
    <property type="component" value="Unassembled WGS sequence"/>
</dbReference>
<dbReference type="InterPro" id="IPR029044">
    <property type="entry name" value="Nucleotide-diphossugar_trans"/>
</dbReference>
<sequence length="325" mass="37912">MTFSKPENPLISILIPFKNSAPWLSECLESIQSQTLSDFEVLGIDDHSEDQSRLIFEEFAKKDARFQIFQNPGDGIIPALEFAFFHSKGKMITRMDADDTMPERRLELMSNRLKRCDLRTVVTGKVLYFSEHEVSPGYLDYQSWLNDINMHGDQYANIYRECVIASPNWLTFRENIELVGGFGGLSYPEDYDLAIKWYERGVKFEAIQDLTLYWREHPGRTSRNSNSYSQRAFFELKINAFLNLDYRGGPLVIWGKNPKSKLISKILKGRGIAFEIQDLEDYESIEKLENPQLLVAVYPPEKERIEIQKYLMLIGMKEGTDWWWV</sequence>
<proteinExistence type="predicted"/>
<dbReference type="RefSeq" id="WP_092788308.1">
    <property type="nucleotide sequence ID" value="NZ_FOPC01000001.1"/>
</dbReference>
<gene>
    <name evidence="2" type="ORF">SAMN04487988_101125</name>
</gene>
<evidence type="ECO:0000259" key="1">
    <source>
        <dbReference type="Pfam" id="PF00535"/>
    </source>
</evidence>
<dbReference type="Gene3D" id="3.90.550.10">
    <property type="entry name" value="Spore Coat Polysaccharide Biosynthesis Protein SpsA, Chain A"/>
    <property type="match status" value="1"/>
</dbReference>
<protein>
    <submittedName>
        <fullName evidence="2">Glycosyltransferase involved in cell wall bisynthesis</fullName>
    </submittedName>
</protein>
<dbReference type="InterPro" id="IPR001173">
    <property type="entry name" value="Glyco_trans_2-like"/>
</dbReference>
<dbReference type="PANTHER" id="PTHR22916:SF3">
    <property type="entry name" value="UDP-GLCNAC:BETAGAL BETA-1,3-N-ACETYLGLUCOSAMINYLTRANSFERASE-LIKE PROTEIN 1"/>
    <property type="match status" value="1"/>
</dbReference>
<dbReference type="OrthoDB" id="6307329at2"/>
<evidence type="ECO:0000313" key="2">
    <source>
        <dbReference type="EMBL" id="SFG03138.1"/>
    </source>
</evidence>
<dbReference type="SUPFAM" id="SSF53448">
    <property type="entry name" value="Nucleotide-diphospho-sugar transferases"/>
    <property type="match status" value="1"/>
</dbReference>
<evidence type="ECO:0000313" key="3">
    <source>
        <dbReference type="Proteomes" id="UP000199642"/>
    </source>
</evidence>
<dbReference type="STRING" id="435880.SAMN04487988_101125"/>
<dbReference type="GO" id="GO:0016758">
    <property type="term" value="F:hexosyltransferase activity"/>
    <property type="evidence" value="ECO:0007669"/>
    <property type="project" value="UniProtKB-ARBA"/>
</dbReference>
<organism evidence="2 3">
    <name type="scientific">Algoriphagus hitonicola</name>
    <dbReference type="NCBI Taxonomy" id="435880"/>
    <lineage>
        <taxon>Bacteria</taxon>
        <taxon>Pseudomonadati</taxon>
        <taxon>Bacteroidota</taxon>
        <taxon>Cytophagia</taxon>
        <taxon>Cytophagales</taxon>
        <taxon>Cyclobacteriaceae</taxon>
        <taxon>Algoriphagus</taxon>
    </lineage>
</organism>
<dbReference type="AlphaFoldDB" id="A0A1I2NHS0"/>
<feature type="domain" description="Glycosyltransferase 2-like" evidence="1">
    <location>
        <begin position="12"/>
        <end position="134"/>
    </location>
</feature>
<keyword evidence="2" id="KW-0808">Transferase</keyword>
<name>A0A1I2NHS0_9BACT</name>
<dbReference type="PANTHER" id="PTHR22916">
    <property type="entry name" value="GLYCOSYLTRANSFERASE"/>
    <property type="match status" value="1"/>
</dbReference>
<accession>A0A1I2NHS0</accession>
<dbReference type="Pfam" id="PF00535">
    <property type="entry name" value="Glycos_transf_2"/>
    <property type="match status" value="1"/>
</dbReference>